<dbReference type="GO" id="GO:0005886">
    <property type="term" value="C:plasma membrane"/>
    <property type="evidence" value="ECO:0007669"/>
    <property type="project" value="TreeGrafter"/>
</dbReference>
<reference evidence="3" key="1">
    <citation type="submission" date="2014-12" db="EMBL/GenBank/DDBJ databases">
        <title>Complete genome sequence of a multi-drug resistant Klebsiella pneumoniae.</title>
        <authorList>
            <person name="Hua X."/>
            <person name="Chen Q."/>
            <person name="Li X."/>
            <person name="Feng Y."/>
            <person name="Ruan Z."/>
            <person name="Yu Y."/>
        </authorList>
    </citation>
    <scope>NUCLEOTIDE SEQUENCE [LARGE SCALE GENOMIC DNA]</scope>
    <source>
        <strain evidence="3">5.12</strain>
    </source>
</reference>
<dbReference type="KEGG" id="apel:CA267_002540"/>
<dbReference type="Pfam" id="PF04286">
    <property type="entry name" value="DUF445"/>
    <property type="match status" value="1"/>
</dbReference>
<protein>
    <submittedName>
        <fullName evidence="2">DUF445 family protein</fullName>
    </submittedName>
</protein>
<keyword evidence="1" id="KW-0472">Membrane</keyword>
<keyword evidence="1" id="KW-0812">Transmembrane</keyword>
<organism evidence="2 3">
    <name type="scientific">Alteromonas pelagimontana</name>
    <dbReference type="NCBI Taxonomy" id="1858656"/>
    <lineage>
        <taxon>Bacteria</taxon>
        <taxon>Pseudomonadati</taxon>
        <taxon>Pseudomonadota</taxon>
        <taxon>Gammaproteobacteria</taxon>
        <taxon>Alteromonadales</taxon>
        <taxon>Alteromonadaceae</taxon>
        <taxon>Alteromonas/Salinimonas group</taxon>
        <taxon>Alteromonas</taxon>
    </lineage>
</organism>
<dbReference type="OrthoDB" id="9769590at2"/>
<evidence type="ECO:0000313" key="3">
    <source>
        <dbReference type="Proteomes" id="UP000219285"/>
    </source>
</evidence>
<feature type="transmembrane region" description="Helical" evidence="1">
    <location>
        <begin position="14"/>
        <end position="33"/>
    </location>
</feature>
<evidence type="ECO:0000313" key="2">
    <source>
        <dbReference type="EMBL" id="QJR79751.1"/>
    </source>
</evidence>
<dbReference type="EMBL" id="CP052766">
    <property type="protein sequence ID" value="QJR79751.1"/>
    <property type="molecule type" value="Genomic_DNA"/>
</dbReference>
<evidence type="ECO:0000256" key="1">
    <source>
        <dbReference type="SAM" id="Phobius"/>
    </source>
</evidence>
<dbReference type="RefSeq" id="WP_075608936.1">
    <property type="nucleotide sequence ID" value="NZ_CP052766.1"/>
</dbReference>
<dbReference type="PANTHER" id="PTHR38442:SF1">
    <property type="entry name" value="INNER MEMBRANE PROTEIN"/>
    <property type="match status" value="1"/>
</dbReference>
<proteinExistence type="predicted"/>
<gene>
    <name evidence="2" type="ORF">CA267_002540</name>
</gene>
<keyword evidence="3" id="KW-1185">Reference proteome</keyword>
<sequence>MNKVLQLQRAKRQALFWLCGAAAIFLVAIILQVRFPALGNPKLIEFIKMASEAALVGGLADWFAVTALFKPIPPKWPIPHTNIVASNKSAIANNLSEFVKDKFFHPQAIESLIKQSQPAQGIGRWLSKVENARRVSVYAGDFLVGIVNVIDDNPVHDMMINGLKRGIRKLDLAPIAAGTLAVFTKEKRHQEILDQLIGKLAELTAKQETQGFIAEKLSLWLKTEHRRLEKILPSAWLSEQGAQIAVQAIASIIQDIHEDPAHPVREAFDRYIEDYVERIQHDEAMTAKLNGIRENILNNDVLLRYLTQIWGDVKQWLITDMEKDNGKFVSHLSSAFSEIGQKLTGNGELANALNLHLAEAGRYMAPDLSDFLTRHIRNTIENWDEQDMALQIELNIGKDLQKVRINGTLVGGLIGALLYLIQQGIVWL</sequence>
<dbReference type="PANTHER" id="PTHR38442">
    <property type="entry name" value="INNER MEMBRANE PROTEIN-RELATED"/>
    <property type="match status" value="1"/>
</dbReference>
<accession>A0A6M4M999</accession>
<dbReference type="AlphaFoldDB" id="A0A6M4M999"/>
<name>A0A6M4M999_9ALTE</name>
<reference evidence="2 3" key="2">
    <citation type="submission" date="2020-04" db="EMBL/GenBank/DDBJ databases">
        <title>Complete genome sequence of Alteromonas pelagimontana 5.12T.</title>
        <authorList>
            <person name="Sinha R.K."/>
            <person name="Krishnan K.P."/>
            <person name="Kurian J.P."/>
        </authorList>
    </citation>
    <scope>NUCLEOTIDE SEQUENCE [LARGE SCALE GENOMIC DNA]</scope>
    <source>
        <strain evidence="2 3">5.12</strain>
    </source>
</reference>
<keyword evidence="1" id="KW-1133">Transmembrane helix</keyword>
<dbReference type="InterPro" id="IPR007383">
    <property type="entry name" value="DUF445"/>
</dbReference>
<dbReference type="Proteomes" id="UP000219285">
    <property type="component" value="Chromosome"/>
</dbReference>